<reference evidence="5" key="1">
    <citation type="submission" date="2010-06" db="EMBL/GenBank/DDBJ databases">
        <authorList>
            <person name="Jiang H."/>
            <person name="Abraham K."/>
            <person name="Ali S."/>
            <person name="Alsbrooks S.L."/>
            <person name="Anim B.N."/>
            <person name="Anosike U.S."/>
            <person name="Attaway T."/>
            <person name="Bandaranaike D.P."/>
            <person name="Battles P.K."/>
            <person name="Bell S.N."/>
            <person name="Bell A.V."/>
            <person name="Beltran B."/>
            <person name="Bickham C."/>
            <person name="Bustamante Y."/>
            <person name="Caleb T."/>
            <person name="Canada A."/>
            <person name="Cardenas V."/>
            <person name="Carter K."/>
            <person name="Chacko J."/>
            <person name="Chandrabose M.N."/>
            <person name="Chavez D."/>
            <person name="Chavez A."/>
            <person name="Chen L."/>
            <person name="Chu H.-S."/>
            <person name="Claassen K.J."/>
            <person name="Cockrell R."/>
            <person name="Collins M."/>
            <person name="Cooper J.A."/>
            <person name="Cree A."/>
            <person name="Curry S.M."/>
            <person name="Da Y."/>
            <person name="Dao M.D."/>
            <person name="Das B."/>
            <person name="Davila M.-L."/>
            <person name="Davy-Carroll L."/>
            <person name="Denson S."/>
            <person name="Dinh H."/>
            <person name="Ebong V.E."/>
            <person name="Edwards J.R."/>
            <person name="Egan A."/>
            <person name="El-Daye J."/>
            <person name="Escobedo L."/>
            <person name="Fernandez S."/>
            <person name="Fernando P.R."/>
            <person name="Flagg N."/>
            <person name="Forbes L.D."/>
            <person name="Fowler R.G."/>
            <person name="Fu Q."/>
            <person name="Gabisi R.A."/>
            <person name="Ganer J."/>
            <person name="Garbino Pronczuk A."/>
            <person name="Garcia R.M."/>
            <person name="Garner T."/>
            <person name="Garrett T.E."/>
            <person name="Gonzalez D.A."/>
            <person name="Hamid H."/>
            <person name="Hawkins E.S."/>
            <person name="Hirani K."/>
            <person name="Hogues M.E."/>
            <person name="Hollins B."/>
            <person name="Hsiao C.-H."/>
            <person name="Jabil R."/>
            <person name="James M.L."/>
            <person name="Jhangiani S.N."/>
            <person name="Johnson B."/>
            <person name="Johnson Q."/>
            <person name="Joshi V."/>
            <person name="Kalu J.B."/>
            <person name="Kam C."/>
            <person name="Kashfia A."/>
            <person name="Keebler J."/>
            <person name="Kisamo H."/>
            <person name="Kovar C.L."/>
            <person name="Lago L.A."/>
            <person name="Lai C.-Y."/>
            <person name="Laidlaw J."/>
            <person name="Lara F."/>
            <person name="Le T.-K."/>
            <person name="Lee S.L."/>
            <person name="Legall F.H."/>
            <person name="Lemon S.J."/>
            <person name="Lewis L.R."/>
            <person name="Li B."/>
            <person name="Liu Y."/>
            <person name="Liu Y.-S."/>
            <person name="Lopez J."/>
            <person name="Lozado R.J."/>
            <person name="Lu J."/>
            <person name="Madu R.C."/>
            <person name="Maheshwari M."/>
            <person name="Maheshwari R."/>
            <person name="Malloy K."/>
            <person name="Martinez E."/>
            <person name="Mathew T."/>
            <person name="Mercado I.C."/>
            <person name="Mercado C."/>
            <person name="Meyer B."/>
            <person name="Montgomery K."/>
            <person name="Morgan M.B."/>
            <person name="Munidasa M."/>
            <person name="Nazareth L.V."/>
            <person name="Nelson J."/>
            <person name="Ng B.M."/>
            <person name="Nguyen N.B."/>
            <person name="Nguyen P.Q."/>
            <person name="Nguyen T."/>
            <person name="Obregon M."/>
            <person name="Okwuonu G.O."/>
            <person name="Onwere C.G."/>
            <person name="Orozco G."/>
            <person name="Parra A."/>
            <person name="Patel S."/>
            <person name="Patil S."/>
            <person name="Perez A."/>
            <person name="Perez Y."/>
            <person name="Pham C."/>
            <person name="Primus E.L."/>
            <person name="Pu L.-L."/>
            <person name="Puazo M."/>
            <person name="Qin X."/>
            <person name="Quiroz J.B."/>
            <person name="Reese J."/>
            <person name="Richards S."/>
            <person name="Rives C.M."/>
            <person name="Robberts R."/>
            <person name="Ruiz S.J."/>
            <person name="Ruiz M.J."/>
            <person name="Santibanez J."/>
            <person name="Schneider B.W."/>
            <person name="Sisson I."/>
            <person name="Smith M."/>
            <person name="Sodergren E."/>
            <person name="Song X.-Z."/>
            <person name="Song B.B."/>
            <person name="Summersgill H."/>
            <person name="Thelus R."/>
            <person name="Thornton R.D."/>
            <person name="Trejos Z.Y."/>
            <person name="Usmani K."/>
            <person name="Vattathil S."/>
            <person name="Villasana D."/>
            <person name="Walker D.L."/>
            <person name="Wang S."/>
            <person name="Wang K."/>
            <person name="White C.S."/>
            <person name="Williams A.C."/>
            <person name="Williamson J."/>
            <person name="Wilson K."/>
            <person name="Woghiren I.O."/>
            <person name="Woodworth J.R."/>
            <person name="Worley K.C."/>
            <person name="Wright R.A."/>
            <person name="Wu W."/>
            <person name="Young L."/>
            <person name="Zhang L."/>
            <person name="Zhang J."/>
            <person name="Zhu Y."/>
            <person name="Muzny D.M."/>
            <person name="Weinstock G."/>
            <person name="Gibbs R.A."/>
        </authorList>
    </citation>
    <scope>NUCLEOTIDE SEQUENCE [LARGE SCALE GENOMIC DNA]</scope>
    <source>
        <strain evidence="5">LSR1</strain>
    </source>
</reference>
<dbReference type="OMA" id="CAYAQHQ"/>
<feature type="compositionally biased region" description="Polar residues" evidence="2">
    <location>
        <begin position="225"/>
        <end position="234"/>
    </location>
</feature>
<reference evidence="4" key="2">
    <citation type="submission" date="2022-06" db="UniProtKB">
        <authorList>
            <consortium name="EnsemblMetazoa"/>
        </authorList>
    </citation>
    <scope>IDENTIFICATION</scope>
</reference>
<feature type="signal peptide" evidence="3">
    <location>
        <begin position="1"/>
        <end position="21"/>
    </location>
</feature>
<dbReference type="InterPro" id="IPR050468">
    <property type="entry name" value="Cuticle_Struct_Prot"/>
</dbReference>
<sequence>MMNHFRVFTALAAFCACGALAAPAGQHHTVVPILKQVNRQNEDGSYSYGYENADGTYKIETKYPSGEVYGKYGYVDETGKLRTVEYGASARGFEPVGTDITVPPPVLGVDSNDLHRDQSARSQDDYDDGQYREDPSVYYKTSSSSSSDGHHQQLSHHQQQQQHHQQQLQHHQQQQQQQLRSLQQQAPVAVRQQQWFSAGPQQKIRSDSDQFQAHPAVHNFDPASGSFSISYTGK</sequence>
<dbReference type="AlphaFoldDB" id="A0A8R1W1I0"/>
<dbReference type="OrthoDB" id="6371055at2759"/>
<dbReference type="Pfam" id="PF00379">
    <property type="entry name" value="Chitin_bind_4"/>
    <property type="match status" value="1"/>
</dbReference>
<dbReference type="InterPro" id="IPR000618">
    <property type="entry name" value="Insect_cuticle"/>
</dbReference>
<feature type="region of interest" description="Disordered" evidence="2">
    <location>
        <begin position="94"/>
        <end position="234"/>
    </location>
</feature>
<keyword evidence="1" id="KW-0193">Cuticle</keyword>
<accession>A0A8R1W1I0</accession>
<dbReference type="PRINTS" id="PR00947">
    <property type="entry name" value="CUTICLE"/>
</dbReference>
<dbReference type="GeneID" id="100159527"/>
<evidence type="ECO:0000313" key="4">
    <source>
        <dbReference type="EnsemblMetazoa" id="XP_001948884.1"/>
    </source>
</evidence>
<keyword evidence="5" id="KW-1185">Reference proteome</keyword>
<feature type="compositionally biased region" description="Basic and acidic residues" evidence="2">
    <location>
        <begin position="112"/>
        <end position="135"/>
    </location>
</feature>
<dbReference type="PANTHER" id="PTHR10380:SF205">
    <property type="entry name" value="CUTICULAR PROTEIN 97EB"/>
    <property type="match status" value="1"/>
</dbReference>
<protein>
    <submittedName>
        <fullName evidence="4">Uncharacterized protein</fullName>
    </submittedName>
</protein>
<proteinExistence type="predicted"/>
<dbReference type="GO" id="GO:0062129">
    <property type="term" value="C:chitin-based extracellular matrix"/>
    <property type="evidence" value="ECO:0007669"/>
    <property type="project" value="TreeGrafter"/>
</dbReference>
<dbReference type="PROSITE" id="PS51257">
    <property type="entry name" value="PROKAR_LIPOPROTEIN"/>
    <property type="match status" value="1"/>
</dbReference>
<feature type="chain" id="PRO_5035923565" evidence="3">
    <location>
        <begin position="22"/>
        <end position="234"/>
    </location>
</feature>
<dbReference type="EnsemblMetazoa" id="XM_001948849.5">
    <property type="protein sequence ID" value="XP_001948884.1"/>
    <property type="gene ID" value="LOC100159527"/>
</dbReference>
<dbReference type="KEGG" id="api:100159527"/>
<evidence type="ECO:0000313" key="5">
    <source>
        <dbReference type="Proteomes" id="UP000007819"/>
    </source>
</evidence>
<evidence type="ECO:0000256" key="2">
    <source>
        <dbReference type="SAM" id="MobiDB-lite"/>
    </source>
</evidence>
<evidence type="ECO:0000256" key="3">
    <source>
        <dbReference type="SAM" id="SignalP"/>
    </source>
</evidence>
<dbReference type="PROSITE" id="PS51155">
    <property type="entry name" value="CHIT_BIND_RR_2"/>
    <property type="match status" value="1"/>
</dbReference>
<dbReference type="Proteomes" id="UP000007819">
    <property type="component" value="Chromosome A2"/>
</dbReference>
<name>A0A8R1W1I0_ACYPI</name>
<dbReference type="RefSeq" id="XP_001948884.1">
    <property type="nucleotide sequence ID" value="XM_001948849.4"/>
</dbReference>
<keyword evidence="3" id="KW-0732">Signal</keyword>
<feature type="compositionally biased region" description="Low complexity" evidence="2">
    <location>
        <begin position="155"/>
        <end position="194"/>
    </location>
</feature>
<evidence type="ECO:0000256" key="1">
    <source>
        <dbReference type="PROSITE-ProRule" id="PRU00497"/>
    </source>
</evidence>
<dbReference type="GO" id="GO:0008010">
    <property type="term" value="F:structural constituent of chitin-based larval cuticle"/>
    <property type="evidence" value="ECO:0007669"/>
    <property type="project" value="TreeGrafter"/>
</dbReference>
<organism evidence="4 5">
    <name type="scientific">Acyrthosiphon pisum</name>
    <name type="common">Pea aphid</name>
    <dbReference type="NCBI Taxonomy" id="7029"/>
    <lineage>
        <taxon>Eukaryota</taxon>
        <taxon>Metazoa</taxon>
        <taxon>Ecdysozoa</taxon>
        <taxon>Arthropoda</taxon>
        <taxon>Hexapoda</taxon>
        <taxon>Insecta</taxon>
        <taxon>Pterygota</taxon>
        <taxon>Neoptera</taxon>
        <taxon>Paraneoptera</taxon>
        <taxon>Hemiptera</taxon>
        <taxon>Sternorrhyncha</taxon>
        <taxon>Aphidomorpha</taxon>
        <taxon>Aphidoidea</taxon>
        <taxon>Aphididae</taxon>
        <taxon>Macrosiphini</taxon>
        <taxon>Acyrthosiphon</taxon>
    </lineage>
</organism>
<dbReference type="PANTHER" id="PTHR10380">
    <property type="entry name" value="CUTICLE PROTEIN"/>
    <property type="match status" value="1"/>
</dbReference>